<evidence type="ECO:0000313" key="1">
    <source>
        <dbReference type="EMBL" id="HHE04558.1"/>
    </source>
</evidence>
<dbReference type="NCBIfam" id="TIGR04183">
    <property type="entry name" value="Por_Secre_tail"/>
    <property type="match status" value="1"/>
</dbReference>
<reference evidence="1" key="1">
    <citation type="journal article" date="2020" name="mSystems">
        <title>Genome- and Community-Level Interaction Insights into Carbon Utilization and Element Cycling Functions of Hydrothermarchaeota in Hydrothermal Sediment.</title>
        <authorList>
            <person name="Zhou Z."/>
            <person name="Liu Y."/>
            <person name="Xu W."/>
            <person name="Pan J."/>
            <person name="Luo Z.H."/>
            <person name="Li M."/>
        </authorList>
    </citation>
    <scope>NUCLEOTIDE SEQUENCE [LARGE SCALE GENOMIC DNA]</scope>
    <source>
        <strain evidence="1">HyVt-74</strain>
    </source>
</reference>
<dbReference type="EMBL" id="DRTB01000047">
    <property type="protein sequence ID" value="HHE04558.1"/>
    <property type="molecule type" value="Genomic_DNA"/>
</dbReference>
<feature type="non-terminal residue" evidence="1">
    <location>
        <position position="1"/>
    </location>
</feature>
<sequence length="216" mass="24308">TVTAQDVKGLLVPDNEDMTFYGMLDTRVVGPHRVNYYDTIQVFLRDIQGNRIYLDGVYRDDSLSFSVSQIGGSNAYSVSMPDGDRTTFVDGFCSVRITDSEEETLEISTFPYNTDWYHGYETASYIGITGISEPSPFQIKLNTVQKGVLSFQFGMNAMGSVSIELFDIAGRCVFRRDMILKPGTYTVVRENLPSGVYYLRLSRGKQQVKGKVVYIK</sequence>
<protein>
    <submittedName>
        <fullName evidence="1">T9SS type A sorting domain-containing protein</fullName>
    </submittedName>
</protein>
<gene>
    <name evidence="1" type="ORF">ENL19_00685</name>
</gene>
<accession>A0A7C5DAI4</accession>
<dbReference type="InterPro" id="IPR026444">
    <property type="entry name" value="Secre_tail"/>
</dbReference>
<name>A0A7C5DAI4_UNCW3</name>
<organism evidence="1">
    <name type="scientific">candidate division WOR-3 bacterium</name>
    <dbReference type="NCBI Taxonomy" id="2052148"/>
    <lineage>
        <taxon>Bacteria</taxon>
        <taxon>Bacteria division WOR-3</taxon>
    </lineage>
</organism>
<proteinExistence type="predicted"/>
<dbReference type="Proteomes" id="UP000886110">
    <property type="component" value="Unassembled WGS sequence"/>
</dbReference>
<comment type="caution">
    <text evidence="1">The sequence shown here is derived from an EMBL/GenBank/DDBJ whole genome shotgun (WGS) entry which is preliminary data.</text>
</comment>
<dbReference type="AlphaFoldDB" id="A0A7C5DAI4"/>